<dbReference type="InterPro" id="IPR013201">
    <property type="entry name" value="Prot_inhib_I29"/>
</dbReference>
<dbReference type="InterPro" id="IPR025661">
    <property type="entry name" value="Pept_asp_AS"/>
</dbReference>
<dbReference type="Proteomes" id="UP000827092">
    <property type="component" value="Unassembled WGS sequence"/>
</dbReference>
<dbReference type="PANTHER" id="PTHR12411">
    <property type="entry name" value="CYSTEINE PROTEASE FAMILY C1-RELATED"/>
    <property type="match status" value="1"/>
</dbReference>
<keyword evidence="11" id="KW-1185">Reference proteome</keyword>
<evidence type="ECO:0000259" key="9">
    <source>
        <dbReference type="SMART" id="SM00848"/>
    </source>
</evidence>
<dbReference type="SUPFAM" id="SSF54001">
    <property type="entry name" value="Cysteine proteinases"/>
    <property type="match status" value="1"/>
</dbReference>
<dbReference type="EMBL" id="JAFNEN010000523">
    <property type="protein sequence ID" value="KAG8181288.1"/>
    <property type="molecule type" value="Genomic_DNA"/>
</dbReference>
<dbReference type="PROSITE" id="PS00640">
    <property type="entry name" value="THIOL_PROTEASE_ASN"/>
    <property type="match status" value="1"/>
</dbReference>
<keyword evidence="2" id="KW-0645">Protease</keyword>
<keyword evidence="7" id="KW-1133">Transmembrane helix</keyword>
<comment type="caution">
    <text evidence="10">The sequence shown here is derived from an EMBL/GenBank/DDBJ whole genome shotgun (WGS) entry which is preliminary data.</text>
</comment>
<keyword evidence="7" id="KW-0812">Transmembrane</keyword>
<sequence>MSSYDKVYLVLQILAANNMKFILLLAFFTSCNSMPFTPELDEHWENFKSVFGKIYNSHEEGARRLIWEDRVVAIVLHNLKADVGLVSYRKGLNTYSDLTPEEFSRRLKGYKRSMNVTGGSTWLPPENMELPKTVDWRTKGYVTKVKNQYACGSCWAFSAIGSLEGQHFKKSGKLVSLSEQNLVDCSGPEGNEGCEGGLQEQAFQYIKNNHGIDTEESYPYEGFQDECQFKESGIGANCTGFVSVKGEEALQQAVATIGPISVCICTSEDFYSYKSGIFDPDICYSDPAYLDHAVLVVGYGTANGKDYWIVKNSWGTSWGDQGYIKMVRNKGNKCGIATRASYPLV</sequence>
<dbReference type="PROSITE" id="PS51257">
    <property type="entry name" value="PROKAR_LIPOPROTEIN"/>
    <property type="match status" value="1"/>
</dbReference>
<dbReference type="Gene3D" id="3.90.70.10">
    <property type="entry name" value="Cysteine proteinases"/>
    <property type="match status" value="1"/>
</dbReference>
<gene>
    <name evidence="10" type="ORF">JTE90_022226</name>
</gene>
<dbReference type="Pfam" id="PF08246">
    <property type="entry name" value="Inhibitor_I29"/>
    <property type="match status" value="1"/>
</dbReference>
<dbReference type="AlphaFoldDB" id="A0AAV6UC57"/>
<dbReference type="Pfam" id="PF00112">
    <property type="entry name" value="Peptidase_C1"/>
    <property type="match status" value="1"/>
</dbReference>
<evidence type="ECO:0000256" key="1">
    <source>
        <dbReference type="ARBA" id="ARBA00008455"/>
    </source>
</evidence>
<dbReference type="InterPro" id="IPR013128">
    <property type="entry name" value="Peptidase_C1A"/>
</dbReference>
<evidence type="ECO:0000313" key="10">
    <source>
        <dbReference type="EMBL" id="KAG8181288.1"/>
    </source>
</evidence>
<organism evidence="10 11">
    <name type="scientific">Oedothorax gibbosus</name>
    <dbReference type="NCBI Taxonomy" id="931172"/>
    <lineage>
        <taxon>Eukaryota</taxon>
        <taxon>Metazoa</taxon>
        <taxon>Ecdysozoa</taxon>
        <taxon>Arthropoda</taxon>
        <taxon>Chelicerata</taxon>
        <taxon>Arachnida</taxon>
        <taxon>Araneae</taxon>
        <taxon>Araneomorphae</taxon>
        <taxon>Entelegynae</taxon>
        <taxon>Araneoidea</taxon>
        <taxon>Linyphiidae</taxon>
        <taxon>Erigoninae</taxon>
        <taxon>Oedothorax</taxon>
    </lineage>
</organism>
<keyword evidence="7" id="KW-0472">Membrane</keyword>
<keyword evidence="6" id="KW-1015">Disulfide bond</keyword>
<evidence type="ECO:0000256" key="2">
    <source>
        <dbReference type="ARBA" id="ARBA00022670"/>
    </source>
</evidence>
<dbReference type="CDD" id="cd02248">
    <property type="entry name" value="Peptidase_C1A"/>
    <property type="match status" value="1"/>
</dbReference>
<accession>A0AAV6UC57</accession>
<keyword evidence="3" id="KW-0378">Hydrolase</keyword>
<dbReference type="PROSITE" id="PS00639">
    <property type="entry name" value="THIOL_PROTEASE_HIS"/>
    <property type="match status" value="1"/>
</dbReference>
<evidence type="ECO:0000259" key="8">
    <source>
        <dbReference type="SMART" id="SM00645"/>
    </source>
</evidence>
<dbReference type="InterPro" id="IPR025660">
    <property type="entry name" value="Pept_his_AS"/>
</dbReference>
<evidence type="ECO:0000256" key="3">
    <source>
        <dbReference type="ARBA" id="ARBA00022801"/>
    </source>
</evidence>
<evidence type="ECO:0000313" key="11">
    <source>
        <dbReference type="Proteomes" id="UP000827092"/>
    </source>
</evidence>
<dbReference type="GO" id="GO:0006508">
    <property type="term" value="P:proteolysis"/>
    <property type="evidence" value="ECO:0007669"/>
    <property type="project" value="UniProtKB-KW"/>
</dbReference>
<feature type="domain" description="Peptidase C1A papain C-terminal" evidence="8">
    <location>
        <begin position="130"/>
        <end position="344"/>
    </location>
</feature>
<evidence type="ECO:0008006" key="12">
    <source>
        <dbReference type="Google" id="ProtNLM"/>
    </source>
</evidence>
<evidence type="ECO:0000256" key="6">
    <source>
        <dbReference type="ARBA" id="ARBA00023157"/>
    </source>
</evidence>
<evidence type="ECO:0000256" key="5">
    <source>
        <dbReference type="ARBA" id="ARBA00023145"/>
    </source>
</evidence>
<dbReference type="SMART" id="SM00645">
    <property type="entry name" value="Pept_C1"/>
    <property type="match status" value="1"/>
</dbReference>
<comment type="similarity">
    <text evidence="1">Belongs to the peptidase C1 family.</text>
</comment>
<name>A0AAV6UC57_9ARAC</name>
<dbReference type="PROSITE" id="PS00139">
    <property type="entry name" value="THIOL_PROTEASE_CYS"/>
    <property type="match status" value="1"/>
</dbReference>
<proteinExistence type="inferred from homology"/>
<protein>
    <recommendedName>
        <fullName evidence="12">Cathepsin L</fullName>
    </recommendedName>
</protein>
<dbReference type="InterPro" id="IPR000169">
    <property type="entry name" value="Pept_cys_AS"/>
</dbReference>
<feature type="transmembrane region" description="Helical" evidence="7">
    <location>
        <begin position="7"/>
        <end position="28"/>
    </location>
</feature>
<keyword evidence="4" id="KW-0788">Thiol protease</keyword>
<dbReference type="PRINTS" id="PR00705">
    <property type="entry name" value="PAPAIN"/>
</dbReference>
<dbReference type="InterPro" id="IPR000668">
    <property type="entry name" value="Peptidase_C1A_C"/>
</dbReference>
<dbReference type="FunFam" id="3.90.70.10:FF:000006">
    <property type="entry name" value="Cathepsin S"/>
    <property type="match status" value="1"/>
</dbReference>
<dbReference type="InterPro" id="IPR038765">
    <property type="entry name" value="Papain-like_cys_pep_sf"/>
</dbReference>
<feature type="domain" description="Cathepsin propeptide inhibitor" evidence="9">
    <location>
        <begin position="44"/>
        <end position="103"/>
    </location>
</feature>
<dbReference type="GO" id="GO:0008234">
    <property type="term" value="F:cysteine-type peptidase activity"/>
    <property type="evidence" value="ECO:0007669"/>
    <property type="project" value="UniProtKB-KW"/>
</dbReference>
<reference evidence="10 11" key="1">
    <citation type="journal article" date="2022" name="Nat. Ecol. Evol.">
        <title>A masculinizing supergene underlies an exaggerated male reproductive morph in a spider.</title>
        <authorList>
            <person name="Hendrickx F."/>
            <person name="De Corte Z."/>
            <person name="Sonet G."/>
            <person name="Van Belleghem S.M."/>
            <person name="Kostlbacher S."/>
            <person name="Vangestel C."/>
        </authorList>
    </citation>
    <scope>NUCLEOTIDE SEQUENCE [LARGE SCALE GENOMIC DNA]</scope>
    <source>
        <strain evidence="10">W744_W776</strain>
    </source>
</reference>
<keyword evidence="5" id="KW-0865">Zymogen</keyword>
<dbReference type="InterPro" id="IPR039417">
    <property type="entry name" value="Peptidase_C1A_papain-like"/>
</dbReference>
<evidence type="ECO:0000256" key="4">
    <source>
        <dbReference type="ARBA" id="ARBA00022807"/>
    </source>
</evidence>
<dbReference type="SMART" id="SM00848">
    <property type="entry name" value="Inhibitor_I29"/>
    <property type="match status" value="1"/>
</dbReference>
<evidence type="ECO:0000256" key="7">
    <source>
        <dbReference type="SAM" id="Phobius"/>
    </source>
</evidence>